<sequence length="64" mass="7271">MATHGLFRVDFLLLEFDGKGSSSADAGFRKGFACTSEKKVRSEVDGWNRYSGRFTRNYRVSVQM</sequence>
<dbReference type="InParanoid" id="D8LNE2"/>
<dbReference type="EMBL" id="FN648641">
    <property type="protein sequence ID" value="CBN77299.1"/>
    <property type="molecule type" value="Genomic_DNA"/>
</dbReference>
<proteinExistence type="predicted"/>
<dbReference type="AlphaFoldDB" id="D8LNE2"/>
<reference evidence="1 2" key="1">
    <citation type="journal article" date="2010" name="Nature">
        <title>The Ectocarpus genome and the independent evolution of multicellularity in brown algae.</title>
        <authorList>
            <person name="Cock J.M."/>
            <person name="Sterck L."/>
            <person name="Rouze P."/>
            <person name="Scornet D."/>
            <person name="Allen A.E."/>
            <person name="Amoutzias G."/>
            <person name="Anthouard V."/>
            <person name="Artiguenave F."/>
            <person name="Aury J.M."/>
            <person name="Badger J.H."/>
            <person name="Beszteri B."/>
            <person name="Billiau K."/>
            <person name="Bonnet E."/>
            <person name="Bothwell J.H."/>
            <person name="Bowler C."/>
            <person name="Boyen C."/>
            <person name="Brownlee C."/>
            <person name="Carrano C.J."/>
            <person name="Charrier B."/>
            <person name="Cho G.Y."/>
            <person name="Coelho S.M."/>
            <person name="Collen J."/>
            <person name="Corre E."/>
            <person name="Da Silva C."/>
            <person name="Delage L."/>
            <person name="Delaroque N."/>
            <person name="Dittami S.M."/>
            <person name="Doulbeau S."/>
            <person name="Elias M."/>
            <person name="Farnham G."/>
            <person name="Gachon C.M."/>
            <person name="Gschloessl B."/>
            <person name="Heesch S."/>
            <person name="Jabbari K."/>
            <person name="Jubin C."/>
            <person name="Kawai H."/>
            <person name="Kimura K."/>
            <person name="Kloareg B."/>
            <person name="Kupper F.C."/>
            <person name="Lang D."/>
            <person name="Le Bail A."/>
            <person name="Leblanc C."/>
            <person name="Lerouge P."/>
            <person name="Lohr M."/>
            <person name="Lopez P.J."/>
            <person name="Martens C."/>
            <person name="Maumus F."/>
            <person name="Michel G."/>
            <person name="Miranda-Saavedra D."/>
            <person name="Morales J."/>
            <person name="Moreau H."/>
            <person name="Motomura T."/>
            <person name="Nagasato C."/>
            <person name="Napoli C.A."/>
            <person name="Nelson D.R."/>
            <person name="Nyvall-Collen P."/>
            <person name="Peters A.F."/>
            <person name="Pommier C."/>
            <person name="Potin P."/>
            <person name="Poulain J."/>
            <person name="Quesneville H."/>
            <person name="Read B."/>
            <person name="Rensing S.A."/>
            <person name="Ritter A."/>
            <person name="Rousvoal S."/>
            <person name="Samanta M."/>
            <person name="Samson G."/>
            <person name="Schroeder D.C."/>
            <person name="Segurens B."/>
            <person name="Strittmatter M."/>
            <person name="Tonon T."/>
            <person name="Tregear J.W."/>
            <person name="Valentin K."/>
            <person name="von Dassow P."/>
            <person name="Yamagishi T."/>
            <person name="Van de Peer Y."/>
            <person name="Wincker P."/>
        </authorList>
    </citation>
    <scope>NUCLEOTIDE SEQUENCE [LARGE SCALE GENOMIC DNA]</scope>
    <source>
        <strain evidence="2">Ec32 / CCAP1310/4</strain>
    </source>
</reference>
<name>D8LNE2_ECTSI</name>
<dbReference type="Proteomes" id="UP000002630">
    <property type="component" value="Linkage Group LG22"/>
</dbReference>
<accession>D8LNE2</accession>
<evidence type="ECO:0000313" key="2">
    <source>
        <dbReference type="Proteomes" id="UP000002630"/>
    </source>
</evidence>
<dbReference type="EMBL" id="FN649747">
    <property type="protein sequence ID" value="CBN77299.1"/>
    <property type="molecule type" value="Genomic_DNA"/>
</dbReference>
<keyword evidence="2" id="KW-1185">Reference proteome</keyword>
<organism evidence="1 2">
    <name type="scientific">Ectocarpus siliculosus</name>
    <name type="common">Brown alga</name>
    <name type="synonym">Conferva siliculosa</name>
    <dbReference type="NCBI Taxonomy" id="2880"/>
    <lineage>
        <taxon>Eukaryota</taxon>
        <taxon>Sar</taxon>
        <taxon>Stramenopiles</taxon>
        <taxon>Ochrophyta</taxon>
        <taxon>PX clade</taxon>
        <taxon>Phaeophyceae</taxon>
        <taxon>Ectocarpales</taxon>
        <taxon>Ectocarpaceae</taxon>
        <taxon>Ectocarpus</taxon>
    </lineage>
</organism>
<evidence type="ECO:0000313" key="1">
    <source>
        <dbReference type="EMBL" id="CBN77299.1"/>
    </source>
</evidence>
<protein>
    <submittedName>
        <fullName evidence="1">Uncharacterized protein</fullName>
    </submittedName>
</protein>
<gene>
    <name evidence="1" type="ORF">Esi_0044_0087</name>
</gene>